<dbReference type="Proteomes" id="UP001150062">
    <property type="component" value="Unassembled WGS sequence"/>
</dbReference>
<sequence>MTNFFQNGNRPYRGNGNQNFQRKNHFRGRGRRRIRGRGRRYNYSNGNTTTRPYSSFNSVPYPNTTQYQFQQPRMNSNNYHNPSPYQVNSQQQQNFQTTHYAPQRNKNKRRKNRSNYNPNLLTYELDLQALLDQIQNKSSVELDLEETIKRNGSNLSIRDGKIIIKLIKKTEQKLQIPIEEILNINNKVSINQETQNNKPSTQQTTKKTTQNYDITLKEQRPMPKKVNLQNQNLSHTNNELTQENNNIIPEEFLNHNNNDFIIENQTEREEEQQMPINIENNQEKKKQTINIDENKNGNTNYIDISNENKRTKENEKEKEIKKENENGKSNKSSSIKDRLTETEKKLIAYLSKQHTELFSKKYNLLKCRAIIIPRNTNEPKHQCACKHIDNSIWCRRHNTEARKALYDNFIKYNFIK</sequence>
<name>A0ABQ8XH41_9EUKA</name>
<keyword evidence="3" id="KW-1185">Reference proteome</keyword>
<comment type="caution">
    <text evidence="2">The sequence shown here is derived from an EMBL/GenBank/DDBJ whole genome shotgun (WGS) entry which is preliminary data.</text>
</comment>
<feature type="compositionally biased region" description="Basic and acidic residues" evidence="1">
    <location>
        <begin position="306"/>
        <end position="337"/>
    </location>
</feature>
<feature type="compositionally biased region" description="Polar residues" evidence="1">
    <location>
        <begin position="1"/>
        <end position="21"/>
    </location>
</feature>
<evidence type="ECO:0000313" key="2">
    <source>
        <dbReference type="EMBL" id="KAJ6231957.1"/>
    </source>
</evidence>
<feature type="compositionally biased region" description="Low complexity" evidence="1">
    <location>
        <begin position="86"/>
        <end position="96"/>
    </location>
</feature>
<gene>
    <name evidence="2" type="ORF">M0813_05319</name>
</gene>
<feature type="compositionally biased region" description="Polar residues" evidence="1">
    <location>
        <begin position="42"/>
        <end position="85"/>
    </location>
</feature>
<dbReference type="EMBL" id="JAOAOG010000296">
    <property type="protein sequence ID" value="KAJ6231957.1"/>
    <property type="molecule type" value="Genomic_DNA"/>
</dbReference>
<feature type="region of interest" description="Disordered" evidence="1">
    <location>
        <begin position="290"/>
        <end position="337"/>
    </location>
</feature>
<reference evidence="2" key="1">
    <citation type="submission" date="2022-08" db="EMBL/GenBank/DDBJ databases">
        <title>Novel sulfate-reducing endosymbionts in the free-living metamonad Anaeramoeba.</title>
        <authorList>
            <person name="Jerlstrom-Hultqvist J."/>
            <person name="Cepicka I."/>
            <person name="Gallot-Lavallee L."/>
            <person name="Salas-Leiva D."/>
            <person name="Curtis B.A."/>
            <person name="Zahonova K."/>
            <person name="Pipaliya S."/>
            <person name="Dacks J."/>
            <person name="Roger A.J."/>
        </authorList>
    </citation>
    <scope>NUCLEOTIDE SEQUENCE</scope>
    <source>
        <strain evidence="2">Schooner1</strain>
    </source>
</reference>
<feature type="compositionally biased region" description="Basic residues" evidence="1">
    <location>
        <begin position="22"/>
        <end position="40"/>
    </location>
</feature>
<feature type="compositionally biased region" description="Polar residues" evidence="1">
    <location>
        <begin position="290"/>
        <end position="303"/>
    </location>
</feature>
<evidence type="ECO:0000256" key="1">
    <source>
        <dbReference type="SAM" id="MobiDB-lite"/>
    </source>
</evidence>
<feature type="region of interest" description="Disordered" evidence="1">
    <location>
        <begin position="1"/>
        <end position="116"/>
    </location>
</feature>
<organism evidence="2 3">
    <name type="scientific">Anaeramoeba flamelloides</name>
    <dbReference type="NCBI Taxonomy" id="1746091"/>
    <lineage>
        <taxon>Eukaryota</taxon>
        <taxon>Metamonada</taxon>
        <taxon>Anaeramoebidae</taxon>
        <taxon>Anaeramoeba</taxon>
    </lineage>
</organism>
<evidence type="ECO:0000313" key="3">
    <source>
        <dbReference type="Proteomes" id="UP001150062"/>
    </source>
</evidence>
<protein>
    <submittedName>
        <fullName evidence="2">Uncharacterized protein</fullName>
    </submittedName>
</protein>
<accession>A0ABQ8XH41</accession>
<proteinExistence type="predicted"/>